<evidence type="ECO:0000313" key="2">
    <source>
        <dbReference type="EMBL" id="ETV74102.1"/>
    </source>
</evidence>
<evidence type="ECO:0000256" key="1">
    <source>
        <dbReference type="SAM" id="MobiDB-lite"/>
    </source>
</evidence>
<reference evidence="2" key="1">
    <citation type="submission" date="2013-12" db="EMBL/GenBank/DDBJ databases">
        <title>The Genome Sequence of Aphanomyces astaci APO3.</title>
        <authorList>
            <consortium name="The Broad Institute Genomics Platform"/>
            <person name="Russ C."/>
            <person name="Tyler B."/>
            <person name="van West P."/>
            <person name="Dieguez-Uribeondo J."/>
            <person name="Young S.K."/>
            <person name="Zeng Q."/>
            <person name="Gargeya S."/>
            <person name="Fitzgerald M."/>
            <person name="Abouelleil A."/>
            <person name="Alvarado L."/>
            <person name="Chapman S.B."/>
            <person name="Gainer-Dewar J."/>
            <person name="Goldberg J."/>
            <person name="Griggs A."/>
            <person name="Gujja S."/>
            <person name="Hansen M."/>
            <person name="Howarth C."/>
            <person name="Imamovic A."/>
            <person name="Ireland A."/>
            <person name="Larimer J."/>
            <person name="McCowan C."/>
            <person name="Murphy C."/>
            <person name="Pearson M."/>
            <person name="Poon T.W."/>
            <person name="Priest M."/>
            <person name="Roberts A."/>
            <person name="Saif S."/>
            <person name="Shea T."/>
            <person name="Sykes S."/>
            <person name="Wortman J."/>
            <person name="Nusbaum C."/>
            <person name="Birren B."/>
        </authorList>
    </citation>
    <scope>NUCLEOTIDE SEQUENCE [LARGE SCALE GENOMIC DNA]</scope>
    <source>
        <strain evidence="2">APO3</strain>
    </source>
</reference>
<dbReference type="RefSeq" id="XP_009836615.1">
    <property type="nucleotide sequence ID" value="XM_009838313.1"/>
</dbReference>
<dbReference type="EMBL" id="KI913146">
    <property type="protein sequence ID" value="ETV74102.1"/>
    <property type="molecule type" value="Genomic_DNA"/>
</dbReference>
<sequence length="205" mass="22784">MYSPRDDESSFGGSTPEDPAHSVGSSSDEDCPLPAPCVPVMTEREVAALVQQVWVCDEWQTLPLDCDLWAGIIPTRLLPVLFPVDCTMANVSIGHSNMPWGGNGVQVLISPIKLFVRGDQVQKLCDSIEAYSVESVFFKKDVLEDLPLLQNVRVKQRHIISFTSRHQISMATLAQCMLDVGISTVFCSNFGVKTRLMDKEWSEHE</sequence>
<organism evidence="2">
    <name type="scientific">Aphanomyces astaci</name>
    <name type="common">Crayfish plague agent</name>
    <dbReference type="NCBI Taxonomy" id="112090"/>
    <lineage>
        <taxon>Eukaryota</taxon>
        <taxon>Sar</taxon>
        <taxon>Stramenopiles</taxon>
        <taxon>Oomycota</taxon>
        <taxon>Saprolegniomycetes</taxon>
        <taxon>Saprolegniales</taxon>
        <taxon>Verrucalvaceae</taxon>
        <taxon>Aphanomyces</taxon>
    </lineage>
</organism>
<dbReference type="OrthoDB" id="10653134at2759"/>
<dbReference type="GeneID" id="20813401"/>
<accession>W4G331</accession>
<dbReference type="AlphaFoldDB" id="W4G331"/>
<feature type="region of interest" description="Disordered" evidence="1">
    <location>
        <begin position="1"/>
        <end position="30"/>
    </location>
</feature>
<gene>
    <name evidence="2" type="ORF">H257_11405</name>
</gene>
<dbReference type="VEuPathDB" id="FungiDB:H257_11405"/>
<protein>
    <submittedName>
        <fullName evidence="2">Uncharacterized protein</fullName>
    </submittedName>
</protein>
<proteinExistence type="predicted"/>
<name>W4G331_APHAT</name>